<dbReference type="CDD" id="cd00082">
    <property type="entry name" value="HisKA"/>
    <property type="match status" value="1"/>
</dbReference>
<proteinExistence type="predicted"/>
<dbReference type="SUPFAM" id="SSF55781">
    <property type="entry name" value="GAF domain-like"/>
    <property type="match status" value="1"/>
</dbReference>
<dbReference type="Gene3D" id="3.30.565.10">
    <property type="entry name" value="Histidine kinase-like ATPase, C-terminal domain"/>
    <property type="match status" value="1"/>
</dbReference>
<gene>
    <name evidence="6" type="ORF">D7B24_003734</name>
</gene>
<dbReference type="InterPro" id="IPR029016">
    <property type="entry name" value="GAF-like_dom_sf"/>
</dbReference>
<dbReference type="GO" id="GO:0000155">
    <property type="term" value="F:phosphorelay sensor kinase activity"/>
    <property type="evidence" value="ECO:0007669"/>
    <property type="project" value="InterPro"/>
</dbReference>
<feature type="domain" description="Histidine kinase" evidence="5">
    <location>
        <begin position="415"/>
        <end position="595"/>
    </location>
</feature>
<dbReference type="EC" id="2.7.13.3" evidence="2"/>
<dbReference type="STRING" id="1051616.A0A3M9XWH3"/>
<evidence type="ECO:0000256" key="4">
    <source>
        <dbReference type="ARBA" id="ARBA00022777"/>
    </source>
</evidence>
<dbReference type="GeneID" id="39607423"/>
<evidence type="ECO:0000256" key="2">
    <source>
        <dbReference type="ARBA" id="ARBA00012438"/>
    </source>
</evidence>
<comment type="caution">
    <text evidence="6">The sequence shown here is derived from an EMBL/GenBank/DDBJ whole genome shotgun (WGS) entry which is preliminary data.</text>
</comment>
<evidence type="ECO:0000313" key="6">
    <source>
        <dbReference type="EMBL" id="RNJ52371.1"/>
    </source>
</evidence>
<dbReference type="GO" id="GO:0005886">
    <property type="term" value="C:plasma membrane"/>
    <property type="evidence" value="ECO:0007669"/>
    <property type="project" value="TreeGrafter"/>
</dbReference>
<dbReference type="Proteomes" id="UP000267145">
    <property type="component" value="Unassembled WGS sequence"/>
</dbReference>
<keyword evidence="3" id="KW-0808">Transferase</keyword>
<keyword evidence="7" id="KW-1185">Reference proteome</keyword>
<accession>A0A3M9XWH3</accession>
<dbReference type="SUPFAM" id="SSF55874">
    <property type="entry name" value="ATPase domain of HSP90 chaperone/DNA topoisomerase II/histidine kinase"/>
    <property type="match status" value="1"/>
</dbReference>
<dbReference type="InterPro" id="IPR005467">
    <property type="entry name" value="His_kinase_dom"/>
</dbReference>
<dbReference type="SUPFAM" id="SSF47384">
    <property type="entry name" value="Homodimeric domain of signal transducing histidine kinase"/>
    <property type="match status" value="1"/>
</dbReference>
<dbReference type="InterPro" id="IPR003661">
    <property type="entry name" value="HisK_dim/P_dom"/>
</dbReference>
<name>A0A3M9XWH3_9PEZI</name>
<dbReference type="RefSeq" id="XP_028490529.1">
    <property type="nucleotide sequence ID" value="XM_028637921.1"/>
</dbReference>
<organism evidence="6 7">
    <name type="scientific">Verticillium nonalfalfae</name>
    <dbReference type="NCBI Taxonomy" id="1051616"/>
    <lineage>
        <taxon>Eukaryota</taxon>
        <taxon>Fungi</taxon>
        <taxon>Dikarya</taxon>
        <taxon>Ascomycota</taxon>
        <taxon>Pezizomycotina</taxon>
        <taxon>Sordariomycetes</taxon>
        <taxon>Hypocreomycetidae</taxon>
        <taxon>Glomerellales</taxon>
        <taxon>Plectosphaerellaceae</taxon>
        <taxon>Verticillium</taxon>
    </lineage>
</organism>
<evidence type="ECO:0000256" key="1">
    <source>
        <dbReference type="ARBA" id="ARBA00000085"/>
    </source>
</evidence>
<evidence type="ECO:0000256" key="3">
    <source>
        <dbReference type="ARBA" id="ARBA00022679"/>
    </source>
</evidence>
<dbReference type="AlphaFoldDB" id="A0A3M9XWH3"/>
<dbReference type="Pfam" id="PF00512">
    <property type="entry name" value="HisKA"/>
    <property type="match status" value="1"/>
</dbReference>
<dbReference type="GO" id="GO:0009927">
    <property type="term" value="F:histidine phosphotransfer kinase activity"/>
    <property type="evidence" value="ECO:0007669"/>
    <property type="project" value="TreeGrafter"/>
</dbReference>
<evidence type="ECO:0000313" key="7">
    <source>
        <dbReference type="Proteomes" id="UP000267145"/>
    </source>
</evidence>
<dbReference type="Gene3D" id="1.10.287.130">
    <property type="match status" value="1"/>
</dbReference>
<dbReference type="SMART" id="SM00388">
    <property type="entry name" value="HisKA"/>
    <property type="match status" value="1"/>
</dbReference>
<comment type="catalytic activity">
    <reaction evidence="1">
        <text>ATP + protein L-histidine = ADP + protein N-phospho-L-histidine.</text>
        <dbReference type="EC" id="2.7.13.3"/>
    </reaction>
</comment>
<reference evidence="6 7" key="1">
    <citation type="submission" date="2018-10" db="EMBL/GenBank/DDBJ databases">
        <title>Genome sequence of Verticillium nonalfalfae VnAa140.</title>
        <authorList>
            <person name="Stajich J.E."/>
            <person name="Kasson M.T."/>
        </authorList>
    </citation>
    <scope>NUCLEOTIDE SEQUENCE [LARGE SCALE GENOMIC DNA]</scope>
    <source>
        <strain evidence="6 7">VnAa140</strain>
    </source>
</reference>
<dbReference type="InterPro" id="IPR036890">
    <property type="entry name" value="HATPase_C_sf"/>
</dbReference>
<evidence type="ECO:0000259" key="5">
    <source>
        <dbReference type="PROSITE" id="PS50109"/>
    </source>
</evidence>
<dbReference type="Gene3D" id="3.30.450.40">
    <property type="match status" value="1"/>
</dbReference>
<dbReference type="EMBL" id="RBVV01000208">
    <property type="protein sequence ID" value="RNJ52371.1"/>
    <property type="molecule type" value="Genomic_DNA"/>
</dbReference>
<dbReference type="PANTHER" id="PTHR43047:SF2">
    <property type="entry name" value="HISTIDINE KINASE M7"/>
    <property type="match status" value="1"/>
</dbReference>
<protein>
    <recommendedName>
        <fullName evidence="2">histidine kinase</fullName>
        <ecNumber evidence="2">2.7.13.3</ecNumber>
    </recommendedName>
</protein>
<dbReference type="PANTHER" id="PTHR43047">
    <property type="entry name" value="TWO-COMPONENT HISTIDINE PROTEIN KINASE"/>
    <property type="match status" value="1"/>
</dbReference>
<dbReference type="InterPro" id="IPR036097">
    <property type="entry name" value="HisK_dim/P_sf"/>
</dbReference>
<keyword evidence="4" id="KW-0418">Kinase</keyword>
<dbReference type="PROSITE" id="PS50109">
    <property type="entry name" value="HIS_KIN"/>
    <property type="match status" value="1"/>
</dbReference>
<sequence length="595" mass="66088">MTTTISARSVRKAFVPNADAAVLTTKHLLPSARPLTPHPIFDPDGLKKPVDAWCQERHGSNYPPTSEPFEPAFIPENPTCGSDRYLRPTLAKDERLRLSMLWYYTRDVLYETEFLSGLQEKARLAQESAGWEFSVIGFLDVNYHTRLAAVGLPLGILPRGETICAHTINMPPGSVFLMPNMLEDWRFKDSPYVESGKLHAYAGAPLRLQSESGVTVALGSLCVASGASQPPLTKTKQRAIAHLADWIVSDLVQCARVRRQRQRRHMADLIAAAQVDLDRVLDKRPILHILETIYPEAVISRESAKATHLEVQGREPLVIADFEDGVWEDTDYIDEFIAQSNCFELPTNRVVRILSARFEGTSGSNLVAVASNDFRLVFDDIDLWFIQTCASLISQAWHKRLLNEAIKAKDEFLRGFSHQLRTPIHGILGCVELLSEELSTRKAALGALSVSASSANAGTSNLYLESIKTSGRDLIAIVNSMITLNRWAEIAMAERSYAVCSLQEVEADLAEETSKAFSGDSRYRPSVLFSCDPSPDCNEFQADRSLLRDSLLPLIVNAVQNTPEGIVTVTLSLRADIRELTVDIVDTSRGIYLDY</sequence>